<reference evidence="2 3" key="1">
    <citation type="journal article" date="2018" name="Sci. Rep.">
        <title>Genomic signatures of local adaptation to the degree of environmental predictability in rotifers.</title>
        <authorList>
            <person name="Franch-Gras L."/>
            <person name="Hahn C."/>
            <person name="Garcia-Roger E.M."/>
            <person name="Carmona M.J."/>
            <person name="Serra M."/>
            <person name="Gomez A."/>
        </authorList>
    </citation>
    <scope>NUCLEOTIDE SEQUENCE [LARGE SCALE GENOMIC DNA]</scope>
    <source>
        <strain evidence="2">HYR1</strain>
    </source>
</reference>
<protein>
    <submittedName>
        <fullName evidence="2">Uncharacterized protein</fullName>
    </submittedName>
</protein>
<gene>
    <name evidence="2" type="ORF">BpHYR1_030599</name>
</gene>
<keyword evidence="3" id="KW-1185">Reference proteome</keyword>
<organism evidence="2 3">
    <name type="scientific">Brachionus plicatilis</name>
    <name type="common">Marine rotifer</name>
    <name type="synonym">Brachionus muelleri</name>
    <dbReference type="NCBI Taxonomy" id="10195"/>
    <lineage>
        <taxon>Eukaryota</taxon>
        <taxon>Metazoa</taxon>
        <taxon>Spiralia</taxon>
        <taxon>Gnathifera</taxon>
        <taxon>Rotifera</taxon>
        <taxon>Eurotatoria</taxon>
        <taxon>Monogononta</taxon>
        <taxon>Pseudotrocha</taxon>
        <taxon>Ploima</taxon>
        <taxon>Brachionidae</taxon>
        <taxon>Brachionus</taxon>
    </lineage>
</organism>
<evidence type="ECO:0000313" key="2">
    <source>
        <dbReference type="EMBL" id="RNA17171.1"/>
    </source>
</evidence>
<dbReference type="EMBL" id="REGN01004513">
    <property type="protein sequence ID" value="RNA17171.1"/>
    <property type="molecule type" value="Genomic_DNA"/>
</dbReference>
<feature type="compositionally biased region" description="Basic and acidic residues" evidence="1">
    <location>
        <begin position="63"/>
        <end position="74"/>
    </location>
</feature>
<dbReference type="AlphaFoldDB" id="A0A3M7R1D7"/>
<feature type="region of interest" description="Disordered" evidence="1">
    <location>
        <begin position="42"/>
        <end position="74"/>
    </location>
</feature>
<accession>A0A3M7R1D7</accession>
<sequence>MEKADQKISKKSKNVKILKKSNKELAEYTILDLDDSRLKMAETGSERDQAKSISEIGPASEIRGNKQKIETTNR</sequence>
<dbReference type="Proteomes" id="UP000276133">
    <property type="component" value="Unassembled WGS sequence"/>
</dbReference>
<evidence type="ECO:0000256" key="1">
    <source>
        <dbReference type="SAM" id="MobiDB-lite"/>
    </source>
</evidence>
<comment type="caution">
    <text evidence="2">The sequence shown here is derived from an EMBL/GenBank/DDBJ whole genome shotgun (WGS) entry which is preliminary data.</text>
</comment>
<name>A0A3M7R1D7_BRAPC</name>
<evidence type="ECO:0000313" key="3">
    <source>
        <dbReference type="Proteomes" id="UP000276133"/>
    </source>
</evidence>
<proteinExistence type="predicted"/>